<dbReference type="RefSeq" id="WP_189053922.1">
    <property type="nucleotide sequence ID" value="NZ_BMMK01000002.1"/>
</dbReference>
<dbReference type="InterPro" id="IPR003961">
    <property type="entry name" value="FN3_dom"/>
</dbReference>
<dbReference type="Pfam" id="PF25681">
    <property type="entry name" value="Phage_TTP_17"/>
    <property type="match status" value="1"/>
</dbReference>
<dbReference type="InterPro" id="IPR013783">
    <property type="entry name" value="Ig-like_fold"/>
</dbReference>
<gene>
    <name evidence="4" type="ORF">GCM10012275_08040</name>
</gene>
<feature type="domain" description="Fibronectin type-III" evidence="3">
    <location>
        <begin position="470"/>
        <end position="572"/>
    </location>
</feature>
<keyword evidence="1" id="KW-0378">Hydrolase</keyword>
<dbReference type="AlphaFoldDB" id="A0A8J3CCJ2"/>
<dbReference type="GO" id="GO:0000272">
    <property type="term" value="P:polysaccharide catabolic process"/>
    <property type="evidence" value="ECO:0007669"/>
    <property type="project" value="UniProtKB-KW"/>
</dbReference>
<protein>
    <recommendedName>
        <fullName evidence="3">Fibronectin type-III domain-containing protein</fullName>
    </recommendedName>
</protein>
<keyword evidence="2" id="KW-0119">Carbohydrate metabolism</keyword>
<dbReference type="EMBL" id="BMMK01000002">
    <property type="protein sequence ID" value="GGM39552.1"/>
    <property type="molecule type" value="Genomic_DNA"/>
</dbReference>
<keyword evidence="2" id="KW-0624">Polysaccharide degradation</keyword>
<organism evidence="4 5">
    <name type="scientific">Longimycelium tulufanense</name>
    <dbReference type="NCBI Taxonomy" id="907463"/>
    <lineage>
        <taxon>Bacteria</taxon>
        <taxon>Bacillati</taxon>
        <taxon>Actinomycetota</taxon>
        <taxon>Actinomycetes</taxon>
        <taxon>Pseudonocardiales</taxon>
        <taxon>Pseudonocardiaceae</taxon>
        <taxon>Longimycelium</taxon>
    </lineage>
</organism>
<keyword evidence="5" id="KW-1185">Reference proteome</keyword>
<evidence type="ECO:0000313" key="4">
    <source>
        <dbReference type="EMBL" id="GGM39552.1"/>
    </source>
</evidence>
<reference evidence="4" key="1">
    <citation type="journal article" date="2014" name="Int. J. Syst. Evol. Microbiol.">
        <title>Complete genome sequence of Corynebacterium casei LMG S-19264T (=DSM 44701T), isolated from a smear-ripened cheese.</title>
        <authorList>
            <consortium name="US DOE Joint Genome Institute (JGI-PGF)"/>
            <person name="Walter F."/>
            <person name="Albersmeier A."/>
            <person name="Kalinowski J."/>
            <person name="Ruckert C."/>
        </authorList>
    </citation>
    <scope>NUCLEOTIDE SEQUENCE</scope>
    <source>
        <strain evidence="4">CGMCC 4.5737</strain>
    </source>
</reference>
<sequence>MNRESVRIGRVGEVYFSTDDLSPLEVAQATDASLPIPARFSSVGLLSDDGFEHEFSEDVKEITNWTRGNVSQIIRGRVLTMKFTALETSGTTVGMFYGSDAQGNELNVVLTVTNGYSRRPCYALLYCIYDGPVQWRLFVPHAHVTELDAPEFTPGGMVKWGITFKAMDNAGYLATWSTNDPTVTQGHGVAPPRIFLPELVGRTGRVRPWDTVGGLGMLGATVTVETSDGQRGTFPVGPDGYWWADLHDFPPDQEITVTATQTYQGWESDRAVHTIRTFPRPKTPLVSSVVTTKHDLTVHWHTEPTSATRWVFRVWDPATPDAVHDVGETSTPVAESRLSLDPFPELWGRDLLLRIDAEGDGGTTSSNGLPFRVARLTSPTLVHASCMARTLTTEWQPASGTTVNQYEVRISALPDPIALVPGDTTQWTGEIPATCTPHTTYTVSVLAQMSDGTELSSSPLAFTAGYGGALLQDISSADLTDTTVTIRWQLTELTPPTVTSWTVLYGPATSSQLTTVTTNLPPDSHETSFTLQHPSYGWQAKPGDRMAVQVVATTTPSDPTYRSNTQTFLLPA</sequence>
<proteinExistence type="predicted"/>
<dbReference type="GO" id="GO:0016798">
    <property type="term" value="F:hydrolase activity, acting on glycosyl bonds"/>
    <property type="evidence" value="ECO:0007669"/>
    <property type="project" value="UniProtKB-KW"/>
</dbReference>
<keyword evidence="1" id="KW-0326">Glycosidase</keyword>
<evidence type="ECO:0000259" key="3">
    <source>
        <dbReference type="PROSITE" id="PS50853"/>
    </source>
</evidence>
<evidence type="ECO:0000256" key="2">
    <source>
        <dbReference type="ARBA" id="ARBA00023326"/>
    </source>
</evidence>
<dbReference type="PROSITE" id="PS50853">
    <property type="entry name" value="FN3"/>
    <property type="match status" value="1"/>
</dbReference>
<name>A0A8J3CCJ2_9PSEU</name>
<reference evidence="4" key="2">
    <citation type="submission" date="2020-09" db="EMBL/GenBank/DDBJ databases">
        <authorList>
            <person name="Sun Q."/>
            <person name="Zhou Y."/>
        </authorList>
    </citation>
    <scope>NUCLEOTIDE SEQUENCE</scope>
    <source>
        <strain evidence="4">CGMCC 4.5737</strain>
    </source>
</reference>
<dbReference type="Gene3D" id="2.60.40.10">
    <property type="entry name" value="Immunoglobulins"/>
    <property type="match status" value="1"/>
</dbReference>
<evidence type="ECO:0000313" key="5">
    <source>
        <dbReference type="Proteomes" id="UP000637578"/>
    </source>
</evidence>
<comment type="caution">
    <text evidence="4">The sequence shown here is derived from an EMBL/GenBank/DDBJ whole genome shotgun (WGS) entry which is preliminary data.</text>
</comment>
<dbReference type="Proteomes" id="UP000637578">
    <property type="component" value="Unassembled WGS sequence"/>
</dbReference>
<dbReference type="InterPro" id="IPR058154">
    <property type="entry name" value="Bxb1_TTP-like"/>
</dbReference>
<accession>A0A8J3CCJ2</accession>
<dbReference type="InterPro" id="IPR036116">
    <property type="entry name" value="FN3_sf"/>
</dbReference>
<dbReference type="SUPFAM" id="SSF49265">
    <property type="entry name" value="Fibronectin type III"/>
    <property type="match status" value="1"/>
</dbReference>
<evidence type="ECO:0000256" key="1">
    <source>
        <dbReference type="ARBA" id="ARBA00023295"/>
    </source>
</evidence>